<sequence>MFKNPLSSLKEKITQYVHLKFELIRLEVIERLVNVMGYFAFIMIAIFLFFTFGIFVLLGIAEYLKVLFDSAVWGYLATALIILIITFIVVGFSKKIIRFFAGKLTILLTKNYHEEDDDSDENAEG</sequence>
<feature type="transmembrane region" description="Helical" evidence="1">
    <location>
        <begin position="35"/>
        <end position="60"/>
    </location>
</feature>
<dbReference type="RefSeq" id="WP_150031368.1">
    <property type="nucleotide sequence ID" value="NZ_VWSH01000001.1"/>
</dbReference>
<dbReference type="EMBL" id="VWSH01000001">
    <property type="protein sequence ID" value="KAA5536791.1"/>
    <property type="molecule type" value="Genomic_DNA"/>
</dbReference>
<reference evidence="2 3" key="1">
    <citation type="submission" date="2019-09" db="EMBL/GenBank/DDBJ databases">
        <title>Genome sequence and assembly of Taibaiella sp.</title>
        <authorList>
            <person name="Chhetri G."/>
        </authorList>
    </citation>
    <scope>NUCLEOTIDE SEQUENCE [LARGE SCALE GENOMIC DNA]</scope>
    <source>
        <strain evidence="2 3">KVB11</strain>
    </source>
</reference>
<name>A0A5M6CNK1_9BACT</name>
<gene>
    <name evidence="2" type="ORF">F0919_03725</name>
</gene>
<protein>
    <recommendedName>
        <fullName evidence="4">Phage holin family protein</fullName>
    </recommendedName>
</protein>
<keyword evidence="3" id="KW-1185">Reference proteome</keyword>
<feature type="transmembrane region" description="Helical" evidence="1">
    <location>
        <begin position="72"/>
        <end position="93"/>
    </location>
</feature>
<keyword evidence="1" id="KW-0812">Transmembrane</keyword>
<dbReference type="AlphaFoldDB" id="A0A5M6CNK1"/>
<evidence type="ECO:0008006" key="4">
    <source>
        <dbReference type="Google" id="ProtNLM"/>
    </source>
</evidence>
<evidence type="ECO:0000313" key="2">
    <source>
        <dbReference type="EMBL" id="KAA5536791.1"/>
    </source>
</evidence>
<evidence type="ECO:0000313" key="3">
    <source>
        <dbReference type="Proteomes" id="UP000323632"/>
    </source>
</evidence>
<evidence type="ECO:0000256" key="1">
    <source>
        <dbReference type="SAM" id="Phobius"/>
    </source>
</evidence>
<organism evidence="2 3">
    <name type="scientific">Taibaiella lutea</name>
    <dbReference type="NCBI Taxonomy" id="2608001"/>
    <lineage>
        <taxon>Bacteria</taxon>
        <taxon>Pseudomonadati</taxon>
        <taxon>Bacteroidota</taxon>
        <taxon>Chitinophagia</taxon>
        <taxon>Chitinophagales</taxon>
        <taxon>Chitinophagaceae</taxon>
        <taxon>Taibaiella</taxon>
    </lineage>
</organism>
<comment type="caution">
    <text evidence="2">The sequence shown here is derived from an EMBL/GenBank/DDBJ whole genome shotgun (WGS) entry which is preliminary data.</text>
</comment>
<keyword evidence="1" id="KW-1133">Transmembrane helix</keyword>
<accession>A0A5M6CNK1</accession>
<dbReference type="Proteomes" id="UP000323632">
    <property type="component" value="Unassembled WGS sequence"/>
</dbReference>
<proteinExistence type="predicted"/>
<keyword evidence="1" id="KW-0472">Membrane</keyword>